<dbReference type="PANTHER" id="PTHR13950">
    <property type="entry name" value="RABCONNECTIN-RELATED"/>
    <property type="match status" value="1"/>
</dbReference>
<reference evidence="2" key="1">
    <citation type="submission" date="2022-11" db="UniProtKB">
        <authorList>
            <consortium name="WormBaseParasite"/>
        </authorList>
    </citation>
    <scope>IDENTIFICATION</scope>
</reference>
<proteinExistence type="predicted"/>
<dbReference type="WBParaSite" id="PSU_v2.g20329.t1">
    <property type="protein sequence ID" value="PSU_v2.g20329.t1"/>
    <property type="gene ID" value="PSU_v2.g20329"/>
</dbReference>
<dbReference type="GO" id="GO:0007035">
    <property type="term" value="P:vacuolar acidification"/>
    <property type="evidence" value="ECO:0007669"/>
    <property type="project" value="TreeGrafter"/>
</dbReference>
<protein>
    <submittedName>
        <fullName evidence="2">Uncharacterized protein</fullName>
    </submittedName>
</protein>
<evidence type="ECO:0000313" key="1">
    <source>
        <dbReference type="Proteomes" id="UP000887577"/>
    </source>
</evidence>
<sequence length="91" mass="9366">MSIHQVITGALNSGENSFSIGCVDGVSFIACAVGADVAILAPNFDRVQIIPGNETDHGEIVSAVTCCGDSGKIAAVYGLQIRIFEPSQGIK</sequence>
<evidence type="ECO:0000313" key="2">
    <source>
        <dbReference type="WBParaSite" id="PSU_v2.g20329.t1"/>
    </source>
</evidence>
<keyword evidence="1" id="KW-1185">Reference proteome</keyword>
<dbReference type="PANTHER" id="PTHR13950:SF9">
    <property type="entry name" value="RABCONNECTIN-3A"/>
    <property type="match status" value="1"/>
</dbReference>
<dbReference type="InterPro" id="IPR052208">
    <property type="entry name" value="DmX-like/RAVE_component"/>
</dbReference>
<organism evidence="1 2">
    <name type="scientific">Panagrolaimus superbus</name>
    <dbReference type="NCBI Taxonomy" id="310955"/>
    <lineage>
        <taxon>Eukaryota</taxon>
        <taxon>Metazoa</taxon>
        <taxon>Ecdysozoa</taxon>
        <taxon>Nematoda</taxon>
        <taxon>Chromadorea</taxon>
        <taxon>Rhabditida</taxon>
        <taxon>Tylenchina</taxon>
        <taxon>Panagrolaimomorpha</taxon>
        <taxon>Panagrolaimoidea</taxon>
        <taxon>Panagrolaimidae</taxon>
        <taxon>Panagrolaimus</taxon>
    </lineage>
</organism>
<dbReference type="Proteomes" id="UP000887577">
    <property type="component" value="Unplaced"/>
</dbReference>
<name>A0A914YLT8_9BILA</name>
<dbReference type="GO" id="GO:0043291">
    <property type="term" value="C:RAVE complex"/>
    <property type="evidence" value="ECO:0007669"/>
    <property type="project" value="TreeGrafter"/>
</dbReference>
<accession>A0A914YLT8</accession>
<dbReference type="AlphaFoldDB" id="A0A914YLT8"/>